<feature type="compositionally biased region" description="Polar residues" evidence="1">
    <location>
        <begin position="55"/>
        <end position="65"/>
    </location>
</feature>
<name>A0A9P4HT02_9PEZI</name>
<feature type="region of interest" description="Disordered" evidence="1">
    <location>
        <begin position="1"/>
        <end position="65"/>
    </location>
</feature>
<feature type="compositionally biased region" description="Low complexity" evidence="1">
    <location>
        <begin position="44"/>
        <end position="53"/>
    </location>
</feature>
<feature type="compositionally biased region" description="Polar residues" evidence="1">
    <location>
        <begin position="15"/>
        <end position="35"/>
    </location>
</feature>
<gene>
    <name evidence="3" type="ORF">K490DRAFT_67099</name>
</gene>
<keyword evidence="4" id="KW-1185">Reference proteome</keyword>
<evidence type="ECO:0000259" key="2">
    <source>
        <dbReference type="Pfam" id="PF04927"/>
    </source>
</evidence>
<organism evidence="3 4">
    <name type="scientific">Saccharata proteae CBS 121410</name>
    <dbReference type="NCBI Taxonomy" id="1314787"/>
    <lineage>
        <taxon>Eukaryota</taxon>
        <taxon>Fungi</taxon>
        <taxon>Dikarya</taxon>
        <taxon>Ascomycota</taxon>
        <taxon>Pezizomycotina</taxon>
        <taxon>Dothideomycetes</taxon>
        <taxon>Dothideomycetes incertae sedis</taxon>
        <taxon>Botryosphaeriales</taxon>
        <taxon>Saccharataceae</taxon>
        <taxon>Saccharata</taxon>
    </lineage>
</organism>
<protein>
    <recommendedName>
        <fullName evidence="2">SMP domain-containing protein</fullName>
    </recommendedName>
</protein>
<dbReference type="EMBL" id="ML978726">
    <property type="protein sequence ID" value="KAF2086178.1"/>
    <property type="molecule type" value="Genomic_DNA"/>
</dbReference>
<evidence type="ECO:0000313" key="3">
    <source>
        <dbReference type="EMBL" id="KAF2086178.1"/>
    </source>
</evidence>
<comment type="caution">
    <text evidence="3">The sequence shown here is derived from an EMBL/GenBank/DDBJ whole genome shotgun (WGS) entry which is preliminary data.</text>
</comment>
<sequence>MSGNIGNKGNMGGNVPSNPMTPSDASRIQSANAKSGQDMGSGGFAARAQGAGARNENSGSAGNKK</sequence>
<dbReference type="Pfam" id="PF04927">
    <property type="entry name" value="SMP"/>
    <property type="match status" value="1"/>
</dbReference>
<dbReference type="AlphaFoldDB" id="A0A9P4HT02"/>
<dbReference type="InterPro" id="IPR007011">
    <property type="entry name" value="LEA_SMP_dom"/>
</dbReference>
<dbReference type="Proteomes" id="UP000799776">
    <property type="component" value="Unassembled WGS sequence"/>
</dbReference>
<accession>A0A9P4HT02</accession>
<evidence type="ECO:0000256" key="1">
    <source>
        <dbReference type="SAM" id="MobiDB-lite"/>
    </source>
</evidence>
<reference evidence="3" key="1">
    <citation type="journal article" date="2020" name="Stud. Mycol.">
        <title>101 Dothideomycetes genomes: a test case for predicting lifestyles and emergence of pathogens.</title>
        <authorList>
            <person name="Haridas S."/>
            <person name="Albert R."/>
            <person name="Binder M."/>
            <person name="Bloem J."/>
            <person name="Labutti K."/>
            <person name="Salamov A."/>
            <person name="Andreopoulos B."/>
            <person name="Baker S."/>
            <person name="Barry K."/>
            <person name="Bills G."/>
            <person name="Bluhm B."/>
            <person name="Cannon C."/>
            <person name="Castanera R."/>
            <person name="Culley D."/>
            <person name="Daum C."/>
            <person name="Ezra D."/>
            <person name="Gonzalez J."/>
            <person name="Henrissat B."/>
            <person name="Kuo A."/>
            <person name="Liang C."/>
            <person name="Lipzen A."/>
            <person name="Lutzoni F."/>
            <person name="Magnuson J."/>
            <person name="Mondo S."/>
            <person name="Nolan M."/>
            <person name="Ohm R."/>
            <person name="Pangilinan J."/>
            <person name="Park H.-J."/>
            <person name="Ramirez L."/>
            <person name="Alfaro M."/>
            <person name="Sun H."/>
            <person name="Tritt A."/>
            <person name="Yoshinaga Y."/>
            <person name="Zwiers L.-H."/>
            <person name="Turgeon B."/>
            <person name="Goodwin S."/>
            <person name="Spatafora J."/>
            <person name="Crous P."/>
            <person name="Grigoriev I."/>
        </authorList>
    </citation>
    <scope>NUCLEOTIDE SEQUENCE</scope>
    <source>
        <strain evidence="3">CBS 121410</strain>
    </source>
</reference>
<proteinExistence type="predicted"/>
<evidence type="ECO:0000313" key="4">
    <source>
        <dbReference type="Proteomes" id="UP000799776"/>
    </source>
</evidence>
<feature type="domain" description="SMP" evidence="2">
    <location>
        <begin position="17"/>
        <end position="57"/>
    </location>
</feature>